<evidence type="ECO:0000313" key="2">
    <source>
        <dbReference type="Proteomes" id="UP000198949"/>
    </source>
</evidence>
<dbReference type="OrthoDB" id="5187833at2"/>
<name>A0A1G7B2J5_9ACTN</name>
<dbReference type="RefSeq" id="WP_091039526.1">
    <property type="nucleotide sequence ID" value="NZ_FNAD01000015.1"/>
</dbReference>
<gene>
    <name evidence="1" type="ORF">SAMN05216270_115112</name>
</gene>
<evidence type="ECO:0000313" key="1">
    <source>
        <dbReference type="EMBL" id="SDE21319.1"/>
    </source>
</evidence>
<organism evidence="1 2">
    <name type="scientific">Glycomyces harbinensis</name>
    <dbReference type="NCBI Taxonomy" id="58114"/>
    <lineage>
        <taxon>Bacteria</taxon>
        <taxon>Bacillati</taxon>
        <taxon>Actinomycetota</taxon>
        <taxon>Actinomycetes</taxon>
        <taxon>Glycomycetales</taxon>
        <taxon>Glycomycetaceae</taxon>
        <taxon>Glycomyces</taxon>
    </lineage>
</organism>
<dbReference type="EMBL" id="FNAD01000015">
    <property type="protein sequence ID" value="SDE21319.1"/>
    <property type="molecule type" value="Genomic_DNA"/>
</dbReference>
<dbReference type="STRING" id="58114.SAMN05216270_115112"/>
<proteinExistence type="predicted"/>
<accession>A0A1G7B2J5</accession>
<dbReference type="Proteomes" id="UP000198949">
    <property type="component" value="Unassembled WGS sequence"/>
</dbReference>
<sequence>MSGREYDLREDARALVVGQWLREGEQLRTFAPTGRGNYKSEIRGFPSAAWKAATVLGWSAAKIASPAGIVTGGVPYWNEIRRFEGRPPGLVAFGDGRSCEAAKVLGTGPHRSGIWVLSRDRFGFAADRRVSPGPGLAPGALKREDAVILLDKVIDIPSARFAFEGDVTRGDAVYLRIRFHDGSGVDVHNR</sequence>
<protein>
    <submittedName>
        <fullName evidence="1">Uncharacterized protein</fullName>
    </submittedName>
</protein>
<keyword evidence="2" id="KW-1185">Reference proteome</keyword>
<reference evidence="2" key="1">
    <citation type="submission" date="2016-10" db="EMBL/GenBank/DDBJ databases">
        <authorList>
            <person name="Varghese N."/>
            <person name="Submissions S."/>
        </authorList>
    </citation>
    <scope>NUCLEOTIDE SEQUENCE [LARGE SCALE GENOMIC DNA]</scope>
    <source>
        <strain evidence="2">CGMCC 4.3516</strain>
    </source>
</reference>
<dbReference type="AlphaFoldDB" id="A0A1G7B2J5"/>